<evidence type="ECO:0000256" key="6">
    <source>
        <dbReference type="ARBA" id="ARBA00022777"/>
    </source>
</evidence>
<keyword evidence="7 8" id="KW-0408">Iron</keyword>
<dbReference type="InterPro" id="IPR036890">
    <property type="entry name" value="HATPase_C_sf"/>
</dbReference>
<keyword evidence="3" id="KW-0597">Phosphoprotein</keyword>
<dbReference type="InterPro" id="IPR005467">
    <property type="entry name" value="His_kinase_dom"/>
</dbReference>
<dbReference type="InterPro" id="IPR021796">
    <property type="entry name" value="Tll0287-like_dom"/>
</dbReference>
<proteinExistence type="predicted"/>
<accession>A0A1G7G6L2</accession>
<dbReference type="SUPFAM" id="SSF55874">
    <property type="entry name" value="ATPase domain of HSP90 chaperone/DNA topoisomerase II/histidine kinase"/>
    <property type="match status" value="1"/>
</dbReference>
<feature type="domain" description="Histidine kinase" evidence="9">
    <location>
        <begin position="269"/>
        <end position="487"/>
    </location>
</feature>
<dbReference type="AlphaFoldDB" id="A0A1G7G6L2"/>
<dbReference type="GO" id="GO:0000155">
    <property type="term" value="F:phosphorelay sensor kinase activity"/>
    <property type="evidence" value="ECO:0007669"/>
    <property type="project" value="InterPro"/>
</dbReference>
<keyword evidence="4" id="KW-0808">Transferase</keyword>
<evidence type="ECO:0000256" key="1">
    <source>
        <dbReference type="ARBA" id="ARBA00000085"/>
    </source>
</evidence>
<dbReference type="PROSITE" id="PS50109">
    <property type="entry name" value="HIS_KIN"/>
    <property type="match status" value="1"/>
</dbReference>
<dbReference type="GO" id="GO:0046872">
    <property type="term" value="F:metal ion binding"/>
    <property type="evidence" value="ECO:0007669"/>
    <property type="project" value="UniProtKB-KW"/>
</dbReference>
<dbReference type="PANTHER" id="PTHR43047">
    <property type="entry name" value="TWO-COMPONENT HISTIDINE PROTEIN KINASE"/>
    <property type="match status" value="1"/>
</dbReference>
<dbReference type="CDD" id="cd00082">
    <property type="entry name" value="HisKA"/>
    <property type="match status" value="1"/>
</dbReference>
<evidence type="ECO:0000256" key="8">
    <source>
        <dbReference type="PROSITE-ProRule" id="PRU00433"/>
    </source>
</evidence>
<evidence type="ECO:0000256" key="2">
    <source>
        <dbReference type="ARBA" id="ARBA00012438"/>
    </source>
</evidence>
<keyword evidence="6" id="KW-0418">Kinase</keyword>
<evidence type="ECO:0000259" key="9">
    <source>
        <dbReference type="PROSITE" id="PS50109"/>
    </source>
</evidence>
<reference evidence="11 12" key="1">
    <citation type="submission" date="2016-10" db="EMBL/GenBank/DDBJ databases">
        <authorList>
            <person name="de Groot N.N."/>
        </authorList>
    </citation>
    <scope>NUCLEOTIDE SEQUENCE [LARGE SCALE GENOMIC DNA]</scope>
    <source>
        <strain evidence="11 12">ATCC 700224</strain>
    </source>
</reference>
<evidence type="ECO:0000256" key="5">
    <source>
        <dbReference type="ARBA" id="ARBA00022723"/>
    </source>
</evidence>
<dbReference type="Gene3D" id="1.10.287.130">
    <property type="match status" value="1"/>
</dbReference>
<dbReference type="SMART" id="SM00387">
    <property type="entry name" value="HATPase_c"/>
    <property type="match status" value="1"/>
</dbReference>
<dbReference type="STRING" id="69960.SAMN05421720_113110"/>
<dbReference type="SMART" id="SM00388">
    <property type="entry name" value="HisKA"/>
    <property type="match status" value="1"/>
</dbReference>
<dbReference type="Gene3D" id="3.30.565.10">
    <property type="entry name" value="Histidine kinase-like ATPase, C-terminal domain"/>
    <property type="match status" value="1"/>
</dbReference>
<evidence type="ECO:0000313" key="12">
    <source>
        <dbReference type="Proteomes" id="UP000199412"/>
    </source>
</evidence>
<dbReference type="GO" id="GO:0009927">
    <property type="term" value="F:histidine phosphotransfer kinase activity"/>
    <property type="evidence" value="ECO:0007669"/>
    <property type="project" value="TreeGrafter"/>
</dbReference>
<dbReference type="InterPro" id="IPR009056">
    <property type="entry name" value="Cyt_c-like_dom"/>
</dbReference>
<dbReference type="PANTHER" id="PTHR43047:SF63">
    <property type="entry name" value="HISTIDINE KINASE"/>
    <property type="match status" value="1"/>
</dbReference>
<dbReference type="EMBL" id="FNAP01000013">
    <property type="protein sequence ID" value="SDE83762.1"/>
    <property type="molecule type" value="Genomic_DNA"/>
</dbReference>
<evidence type="ECO:0000256" key="3">
    <source>
        <dbReference type="ARBA" id="ARBA00022553"/>
    </source>
</evidence>
<dbReference type="GO" id="GO:0020037">
    <property type="term" value="F:heme binding"/>
    <property type="evidence" value="ECO:0007669"/>
    <property type="project" value="InterPro"/>
</dbReference>
<organism evidence="11 12">
    <name type="scientific">Rhodospira trueperi</name>
    <dbReference type="NCBI Taxonomy" id="69960"/>
    <lineage>
        <taxon>Bacteria</taxon>
        <taxon>Pseudomonadati</taxon>
        <taxon>Pseudomonadota</taxon>
        <taxon>Alphaproteobacteria</taxon>
        <taxon>Rhodospirillales</taxon>
        <taxon>Rhodospirillaceae</taxon>
        <taxon>Rhodospira</taxon>
    </lineage>
</organism>
<dbReference type="InterPro" id="IPR004358">
    <property type="entry name" value="Sig_transdc_His_kin-like_C"/>
</dbReference>
<gene>
    <name evidence="11" type="ORF">SAMN05421720_113110</name>
</gene>
<dbReference type="InterPro" id="IPR003594">
    <property type="entry name" value="HATPase_dom"/>
</dbReference>
<keyword evidence="12" id="KW-1185">Reference proteome</keyword>
<dbReference type="Pfam" id="PF11845">
    <property type="entry name" value="Tll0287-like"/>
    <property type="match status" value="1"/>
</dbReference>
<dbReference type="Pfam" id="PF02518">
    <property type="entry name" value="HATPase_c"/>
    <property type="match status" value="1"/>
</dbReference>
<protein>
    <recommendedName>
        <fullName evidence="2">histidine kinase</fullName>
        <ecNumber evidence="2">2.7.13.3</ecNumber>
    </recommendedName>
</protein>
<evidence type="ECO:0000313" key="11">
    <source>
        <dbReference type="EMBL" id="SDE83762.1"/>
    </source>
</evidence>
<evidence type="ECO:0000256" key="4">
    <source>
        <dbReference type="ARBA" id="ARBA00022679"/>
    </source>
</evidence>
<dbReference type="Proteomes" id="UP000199412">
    <property type="component" value="Unassembled WGS sequence"/>
</dbReference>
<comment type="catalytic activity">
    <reaction evidence="1">
        <text>ATP + protein L-histidine = ADP + protein N-phospho-L-histidine.</text>
        <dbReference type="EC" id="2.7.13.3"/>
    </reaction>
</comment>
<dbReference type="PROSITE" id="PS51007">
    <property type="entry name" value="CYTC"/>
    <property type="match status" value="1"/>
</dbReference>
<name>A0A1G7G6L2_9PROT</name>
<sequence>MTRRLRRRFLGFTLLVMLGWTAVLGASLAWEMSLFDKQAFELARSDADAAFNRDLVYRAWNAQMGGVYGHVDQVEPNPYLDVEHRDLETAAGPLTMVNPSYMTRIVHGMAAQHTGIVSHITSLDPIRPANRARDWEAAALKRFDQGETEYAALAQSADGSAVLRFMRPLMVDKACLQCHEKQGYIEGDLRGGISVTVPMVPIAAIQAPSLRFAVLAHGGVWLLGLAGIGLSGAAMARLFGRIEDAREQALAERKRAEDADKAKSRFLATMSHELRTPLNAILGMAEVMEHRHFGPVGDPRYEDYARDIGSAGGHMLALINDVLDLSRIEAGRAELADERVSFTEIVEETRAVMQSRAIRQGIRLDIEIQPNMPPIRADARAVRQMLFNLVGNALRFTPGGGRVLVTVNIDHHGCPLLAVADTGPGIAEEEIQTVLEPFRQGRETAPGGTGLGLPLVKGLIELHAGTMDLFSRVGVGTTVTLRFPAARLLTTTT</sequence>
<dbReference type="PRINTS" id="PR00344">
    <property type="entry name" value="BCTRLSENSOR"/>
</dbReference>
<dbReference type="Gene3D" id="3.30.450.290">
    <property type="match status" value="1"/>
</dbReference>
<dbReference type="GO" id="GO:0005886">
    <property type="term" value="C:plasma membrane"/>
    <property type="evidence" value="ECO:0007669"/>
    <property type="project" value="TreeGrafter"/>
</dbReference>
<dbReference type="InterPro" id="IPR036097">
    <property type="entry name" value="HisK_dim/P_sf"/>
</dbReference>
<dbReference type="EC" id="2.7.13.3" evidence="2"/>
<evidence type="ECO:0000256" key="7">
    <source>
        <dbReference type="ARBA" id="ARBA00023004"/>
    </source>
</evidence>
<keyword evidence="8" id="KW-0349">Heme</keyword>
<dbReference type="InterPro" id="IPR003661">
    <property type="entry name" value="HisK_dim/P_dom"/>
</dbReference>
<dbReference type="GO" id="GO:0009055">
    <property type="term" value="F:electron transfer activity"/>
    <property type="evidence" value="ECO:0007669"/>
    <property type="project" value="InterPro"/>
</dbReference>
<evidence type="ECO:0000259" key="10">
    <source>
        <dbReference type="PROSITE" id="PS51007"/>
    </source>
</evidence>
<keyword evidence="5 8" id="KW-0479">Metal-binding</keyword>
<feature type="domain" description="Cytochrome c" evidence="10">
    <location>
        <begin position="154"/>
        <end position="270"/>
    </location>
</feature>
<dbReference type="Pfam" id="PF00512">
    <property type="entry name" value="HisKA"/>
    <property type="match status" value="1"/>
</dbReference>
<dbReference type="SUPFAM" id="SSF47384">
    <property type="entry name" value="Homodimeric domain of signal transducing histidine kinase"/>
    <property type="match status" value="1"/>
</dbReference>